<evidence type="ECO:0000313" key="2">
    <source>
        <dbReference type="Proteomes" id="UP000192468"/>
    </source>
</evidence>
<dbReference type="OrthoDB" id="1934251at2"/>
<dbReference type="RefSeq" id="WP_084113834.1">
    <property type="nucleotide sequence ID" value="NZ_FWXH01000002.1"/>
</dbReference>
<evidence type="ECO:0008006" key="3">
    <source>
        <dbReference type="Google" id="ProtNLM"/>
    </source>
</evidence>
<reference evidence="1 2" key="1">
    <citation type="submission" date="2017-04" db="EMBL/GenBank/DDBJ databases">
        <authorList>
            <person name="Afonso C.L."/>
            <person name="Miller P.J."/>
            <person name="Scott M.A."/>
            <person name="Spackman E."/>
            <person name="Goraichik I."/>
            <person name="Dimitrov K.M."/>
            <person name="Suarez D.L."/>
            <person name="Swayne D.E."/>
        </authorList>
    </citation>
    <scope>NUCLEOTIDE SEQUENCE [LARGE SCALE GENOMIC DNA]</scope>
    <source>
        <strain evidence="1 2">DSM 12555</strain>
    </source>
</reference>
<gene>
    <name evidence="1" type="ORF">SAMN02745134_00655</name>
</gene>
<evidence type="ECO:0000313" key="1">
    <source>
        <dbReference type="EMBL" id="SMC18748.1"/>
    </source>
</evidence>
<dbReference type="EMBL" id="FWXH01000002">
    <property type="protein sequence ID" value="SMC18748.1"/>
    <property type="molecule type" value="Genomic_DNA"/>
</dbReference>
<dbReference type="Gene3D" id="1.10.3680.10">
    <property type="entry name" value="TerB-like"/>
    <property type="match status" value="1"/>
</dbReference>
<protein>
    <recommendedName>
        <fullName evidence="3">Tellurite resistance protein TerB</fullName>
    </recommendedName>
</protein>
<name>A0A1W1X4V1_9CLOT</name>
<dbReference type="STRING" id="1121291.SAMN02745134_00655"/>
<dbReference type="Proteomes" id="UP000192468">
    <property type="component" value="Unassembled WGS sequence"/>
</dbReference>
<proteinExistence type="predicted"/>
<organism evidence="1 2">
    <name type="scientific">Clostridium acidisoli DSM 12555</name>
    <dbReference type="NCBI Taxonomy" id="1121291"/>
    <lineage>
        <taxon>Bacteria</taxon>
        <taxon>Bacillati</taxon>
        <taxon>Bacillota</taxon>
        <taxon>Clostridia</taxon>
        <taxon>Eubacteriales</taxon>
        <taxon>Clostridiaceae</taxon>
        <taxon>Clostridium</taxon>
    </lineage>
</organism>
<accession>A0A1W1X4V1</accession>
<dbReference type="SUPFAM" id="SSF158682">
    <property type="entry name" value="TerB-like"/>
    <property type="match status" value="1"/>
</dbReference>
<dbReference type="AlphaFoldDB" id="A0A1W1X4V1"/>
<dbReference type="InterPro" id="IPR029024">
    <property type="entry name" value="TerB-like"/>
</dbReference>
<keyword evidence="2" id="KW-1185">Reference proteome</keyword>
<sequence length="130" mass="15442">MFLNLFNQEEKENFLELVYKIANLDGNYDEDEKELINNYKIELSISDIPDTTNIETLIKFFSEKSEQIQKIVWFELYAVIMADDVVAVEETKIINLVKNYFTISEDSISNIQDLAKDLKKVYERIYNYIF</sequence>